<dbReference type="EMBL" id="JBHSFV010000012">
    <property type="protein sequence ID" value="MFC4635800.1"/>
    <property type="molecule type" value="Genomic_DNA"/>
</dbReference>
<proteinExistence type="predicted"/>
<sequence>MSWEEDKDKITQRYFQAINKNNIELFGIIKDNLTEIKPVLPLIEFVLSRLESVTTLVLDNRIWDAEIVLRSALETFTKFLFITTADKEEQNIRINEYWNSLAEISSIKQSAQAKRNLEHFGDSEVHRLAYLPMVLPADLETELREKWTKSERQKVEQKWSFTEMIFSISKNYRGKPFEMVVALTHSYRMSSHVMHGDETGISIIRERESRPQADYEIAMNAHYLRLLSDSFIYCAFIAIETMEFLNLKENKKFFFENQKSLDDIQELVQKYHGKVFEDIDYDKYKTKE</sequence>
<reference evidence="2" key="1">
    <citation type="journal article" date="2019" name="Int. J. Syst. Evol. Microbiol.">
        <title>The Global Catalogue of Microorganisms (GCM) 10K type strain sequencing project: providing services to taxonomists for standard genome sequencing and annotation.</title>
        <authorList>
            <consortium name="The Broad Institute Genomics Platform"/>
            <consortium name="The Broad Institute Genome Sequencing Center for Infectious Disease"/>
            <person name="Wu L."/>
            <person name="Ma J."/>
        </authorList>
    </citation>
    <scope>NUCLEOTIDE SEQUENCE [LARGE SCALE GENOMIC DNA]</scope>
    <source>
        <strain evidence="2">YJ-61-S</strain>
    </source>
</reference>
<evidence type="ECO:0000313" key="1">
    <source>
        <dbReference type="EMBL" id="MFC4635800.1"/>
    </source>
</evidence>
<accession>A0ABV9I277</accession>
<protein>
    <recommendedName>
        <fullName evidence="3">AbiV family abortive infection protein</fullName>
    </recommendedName>
</protein>
<comment type="caution">
    <text evidence="1">The sequence shown here is derived from an EMBL/GenBank/DDBJ whole genome shotgun (WGS) entry which is preliminary data.</text>
</comment>
<keyword evidence="2" id="KW-1185">Reference proteome</keyword>
<evidence type="ECO:0008006" key="3">
    <source>
        <dbReference type="Google" id="ProtNLM"/>
    </source>
</evidence>
<dbReference type="Proteomes" id="UP001596043">
    <property type="component" value="Unassembled WGS sequence"/>
</dbReference>
<gene>
    <name evidence="1" type="ORF">ACFO3O_17955</name>
</gene>
<dbReference type="RefSeq" id="WP_379981374.1">
    <property type="nucleotide sequence ID" value="NZ_JBHSFV010000012.1"/>
</dbReference>
<organism evidence="1 2">
    <name type="scientific">Dokdonia ponticola</name>
    <dbReference type="NCBI Taxonomy" id="2041041"/>
    <lineage>
        <taxon>Bacteria</taxon>
        <taxon>Pseudomonadati</taxon>
        <taxon>Bacteroidota</taxon>
        <taxon>Flavobacteriia</taxon>
        <taxon>Flavobacteriales</taxon>
        <taxon>Flavobacteriaceae</taxon>
        <taxon>Dokdonia</taxon>
    </lineage>
</organism>
<evidence type="ECO:0000313" key="2">
    <source>
        <dbReference type="Proteomes" id="UP001596043"/>
    </source>
</evidence>
<name>A0ABV9I277_9FLAO</name>